<dbReference type="InterPro" id="IPR036937">
    <property type="entry name" value="Adhesion_dom_fimbrial_sf"/>
</dbReference>
<dbReference type="EMBL" id="JAPNMI010000001">
    <property type="protein sequence ID" value="MCY0788271.1"/>
    <property type="molecule type" value="Genomic_DNA"/>
</dbReference>
<evidence type="ECO:0000313" key="2">
    <source>
        <dbReference type="EMBL" id="MCY0788271.1"/>
    </source>
</evidence>
<dbReference type="InterPro" id="IPR008966">
    <property type="entry name" value="Adhesion_dom_sf"/>
</dbReference>
<dbReference type="Gene3D" id="2.60.40.1090">
    <property type="entry name" value="Fimbrial-type adhesion domain"/>
    <property type="match status" value="1"/>
</dbReference>
<evidence type="ECO:0008006" key="4">
    <source>
        <dbReference type="Google" id="ProtNLM"/>
    </source>
</evidence>
<gene>
    <name evidence="2" type="ORF">N0392_01030</name>
</gene>
<feature type="chain" id="PRO_5040183445" description="Fimbrial-type adhesion domain-containing protein" evidence="1">
    <location>
        <begin position="22"/>
        <end position="394"/>
    </location>
</feature>
<organism evidence="2 3">
    <name type="scientific">Morganella morganii</name>
    <name type="common">Proteus morganii</name>
    <dbReference type="NCBI Taxonomy" id="582"/>
    <lineage>
        <taxon>Bacteria</taxon>
        <taxon>Pseudomonadati</taxon>
        <taxon>Pseudomonadota</taxon>
        <taxon>Gammaproteobacteria</taxon>
        <taxon>Enterobacterales</taxon>
        <taxon>Morganellaceae</taxon>
        <taxon>Morganella</taxon>
    </lineage>
</organism>
<dbReference type="GO" id="GO:0007155">
    <property type="term" value="P:cell adhesion"/>
    <property type="evidence" value="ECO:0007669"/>
    <property type="project" value="InterPro"/>
</dbReference>
<reference evidence="2" key="1">
    <citation type="submission" date="2022-08" db="EMBL/GenBank/DDBJ databases">
        <authorList>
            <person name="Dale J.L."/>
        </authorList>
    </citation>
    <scope>NUCLEOTIDE SEQUENCE</scope>
    <source>
        <strain evidence="2">2022EL-00758</strain>
    </source>
</reference>
<evidence type="ECO:0000313" key="3">
    <source>
        <dbReference type="Proteomes" id="UP001076655"/>
    </source>
</evidence>
<proteinExistence type="predicted"/>
<evidence type="ECO:0000256" key="1">
    <source>
        <dbReference type="SAM" id="SignalP"/>
    </source>
</evidence>
<dbReference type="AlphaFoldDB" id="A0A9Q4CLX2"/>
<protein>
    <recommendedName>
        <fullName evidence="4">Fimbrial-type adhesion domain-containing protein</fullName>
    </recommendedName>
</protein>
<comment type="caution">
    <text evidence="2">The sequence shown here is derived from an EMBL/GenBank/DDBJ whole genome shotgun (WGS) entry which is preliminary data.</text>
</comment>
<dbReference type="SUPFAM" id="SSF49401">
    <property type="entry name" value="Bacterial adhesins"/>
    <property type="match status" value="1"/>
</dbReference>
<accession>A0A9Q4CLX2</accession>
<sequence length="394" mass="42656">MMRIKSLLFFFAMIVSTQVSAFSTVTDIKGHVAPVWRGAKDIKATIGVFNSGSYRFGEPIRNTSGQLIETEYVPHFHLSYSSPRFRCTRGETYRAAVTTEGIGIILGEKDGYAVLKSNIPGVGYRLDIGGEISGSYVNPSITRYSKIGVNGSTDIDLPCTSQSQFALGVKVTLVRTDEQPDDSQGLSFLPVHIASPYPVAISVYDPAGNLVLDGRWSIPLKKTSNIAVKYLKESCQYRFSNREQIISLGKVASGQFSGPGSTAYGQNGPQTVDVYIDCGGTNFIQNIRASVFEGAGGNEASAALRRQGVLLNNLTGQNAAKGVGVQVLIDNNARPLGTDMPAYIDDETQWDVVKGGGIIKGVYHFAVSGRYYQTEPQIREGLIQTTAGFTLIYR</sequence>
<dbReference type="Proteomes" id="UP001076655">
    <property type="component" value="Unassembled WGS sequence"/>
</dbReference>
<dbReference type="RefSeq" id="WP_260248719.1">
    <property type="nucleotide sequence ID" value="NZ_JALMEJ010000002.1"/>
</dbReference>
<name>A0A9Q4CLX2_MORMO</name>
<feature type="signal peptide" evidence="1">
    <location>
        <begin position="1"/>
        <end position="21"/>
    </location>
</feature>
<keyword evidence="1" id="KW-0732">Signal</keyword>
<dbReference type="GO" id="GO:0009289">
    <property type="term" value="C:pilus"/>
    <property type="evidence" value="ECO:0007669"/>
    <property type="project" value="InterPro"/>
</dbReference>